<sequence>MNVKCYLIDDTCYYVTALQDLVLKKFHGAKKNKFIKKVSYTSGKLGEPVKSPDANNYLAVIYPEGYKPEVKAEEKVEAEKKVEETKTTTLPNPLTALANAELKEPETKDPLSNLLNV</sequence>
<accession>A0A0F9S279</accession>
<dbReference type="EMBL" id="LAZR01002344">
    <property type="protein sequence ID" value="KKN31256.1"/>
    <property type="molecule type" value="Genomic_DNA"/>
</dbReference>
<reference evidence="2" key="1">
    <citation type="journal article" date="2015" name="Nature">
        <title>Complex archaea that bridge the gap between prokaryotes and eukaryotes.</title>
        <authorList>
            <person name="Spang A."/>
            <person name="Saw J.H."/>
            <person name="Jorgensen S.L."/>
            <person name="Zaremba-Niedzwiedzka K."/>
            <person name="Martijn J."/>
            <person name="Lind A.E."/>
            <person name="van Eijk R."/>
            <person name="Schleper C."/>
            <person name="Guy L."/>
            <person name="Ettema T.J."/>
        </authorList>
    </citation>
    <scope>NUCLEOTIDE SEQUENCE</scope>
</reference>
<feature type="compositionally biased region" description="Low complexity" evidence="1">
    <location>
        <begin position="87"/>
        <end position="100"/>
    </location>
</feature>
<evidence type="ECO:0000313" key="2">
    <source>
        <dbReference type="EMBL" id="KKN31256.1"/>
    </source>
</evidence>
<gene>
    <name evidence="2" type="ORF">LCGC14_0825720</name>
</gene>
<evidence type="ECO:0000256" key="1">
    <source>
        <dbReference type="SAM" id="MobiDB-lite"/>
    </source>
</evidence>
<proteinExistence type="predicted"/>
<organism evidence="2">
    <name type="scientific">marine sediment metagenome</name>
    <dbReference type="NCBI Taxonomy" id="412755"/>
    <lineage>
        <taxon>unclassified sequences</taxon>
        <taxon>metagenomes</taxon>
        <taxon>ecological metagenomes</taxon>
    </lineage>
</organism>
<name>A0A0F9S279_9ZZZZ</name>
<protein>
    <submittedName>
        <fullName evidence="2">Uncharacterized protein</fullName>
    </submittedName>
</protein>
<feature type="region of interest" description="Disordered" evidence="1">
    <location>
        <begin position="78"/>
        <end position="117"/>
    </location>
</feature>
<comment type="caution">
    <text evidence="2">The sequence shown here is derived from an EMBL/GenBank/DDBJ whole genome shotgun (WGS) entry which is preliminary data.</text>
</comment>
<dbReference type="AlphaFoldDB" id="A0A0F9S279"/>